<gene>
    <name evidence="1" type="ordered locus">ELI_2740</name>
</gene>
<reference evidence="1 2" key="2">
    <citation type="journal article" date="2011" name="J. Bacteriol.">
        <title>Complete genome sequence of a carbon monoxide-utilizing acetogen, Eubacterium limosum KIST612.</title>
        <authorList>
            <person name="Roh H."/>
            <person name="Ko H.J."/>
            <person name="Kim D."/>
            <person name="Choi D.G."/>
            <person name="Park S."/>
            <person name="Kim S."/>
            <person name="Chang I.S."/>
            <person name="Choi I.G."/>
        </authorList>
    </citation>
    <scope>NUCLEOTIDE SEQUENCE [LARGE SCALE GENOMIC DNA]</scope>
    <source>
        <strain evidence="1 2">KIST612</strain>
    </source>
</reference>
<evidence type="ECO:0000313" key="1">
    <source>
        <dbReference type="EMBL" id="ADO37721.1"/>
    </source>
</evidence>
<dbReference type="Proteomes" id="UP000006873">
    <property type="component" value="Chromosome"/>
</dbReference>
<keyword evidence="2" id="KW-1185">Reference proteome</keyword>
<accession>E3GEB1</accession>
<sequence length="54" mass="6031">MTKVLETDIIFSTSKISNSYDQEKDTVGLYSRELANGVMPTIKGYVILTCELLT</sequence>
<protein>
    <submittedName>
        <fullName evidence="1">Uncharacterized protein</fullName>
    </submittedName>
</protein>
<dbReference type="EMBL" id="CP002273">
    <property type="protein sequence ID" value="ADO37721.1"/>
    <property type="molecule type" value="Genomic_DNA"/>
</dbReference>
<dbReference type="HOGENOM" id="CLU_3043505_0_0_9"/>
<reference key="1">
    <citation type="submission" date="2010-09" db="EMBL/GenBank/DDBJ databases">
        <authorList>
            <person name="Roh H."/>
            <person name="Ko H.-J."/>
            <person name="Kim D."/>
            <person name="Choi D.G."/>
            <person name="Park S."/>
            <person name="Kim S."/>
            <person name="Kim K.H."/>
            <person name="Chang I.S."/>
            <person name="Choi I.-G."/>
        </authorList>
    </citation>
    <scope>NUCLEOTIDE SEQUENCE</scope>
    <source>
        <strain>KIST612</strain>
    </source>
</reference>
<name>E3GEB1_9FIRM</name>
<proteinExistence type="predicted"/>
<dbReference type="AlphaFoldDB" id="E3GEB1"/>
<dbReference type="KEGG" id="elm:ELI_2740"/>
<organism evidence="1 2">
    <name type="scientific">Eubacterium callanderi</name>
    <dbReference type="NCBI Taxonomy" id="53442"/>
    <lineage>
        <taxon>Bacteria</taxon>
        <taxon>Bacillati</taxon>
        <taxon>Bacillota</taxon>
        <taxon>Clostridia</taxon>
        <taxon>Eubacteriales</taxon>
        <taxon>Eubacteriaceae</taxon>
        <taxon>Eubacterium</taxon>
    </lineage>
</organism>
<evidence type="ECO:0000313" key="2">
    <source>
        <dbReference type="Proteomes" id="UP000006873"/>
    </source>
</evidence>